<reference evidence="11" key="1">
    <citation type="submission" date="2017-04" db="EMBL/GenBank/DDBJ databases">
        <title>Finegoldia magna isolated from orthopedic joint implant-associated infections.</title>
        <authorList>
            <person name="Bjorklund S."/>
            <person name="Bruggemann H."/>
            <person name="Jensen A."/>
            <person name="Hellmark B."/>
            <person name="Soderquist B."/>
        </authorList>
    </citation>
    <scope>NUCLEOTIDE SEQUENCE [LARGE SCALE GENOMIC DNA]</scope>
    <source>
        <strain evidence="11">08T492</strain>
    </source>
</reference>
<dbReference type="GO" id="GO:0030791">
    <property type="term" value="F:arsenite methyltransferase activity"/>
    <property type="evidence" value="ECO:0007669"/>
    <property type="project" value="UniProtKB-EC"/>
</dbReference>
<dbReference type="Proteomes" id="UP000215361">
    <property type="component" value="Unassembled WGS sequence"/>
</dbReference>
<evidence type="ECO:0000256" key="6">
    <source>
        <dbReference type="ARBA" id="ARBA00047941"/>
    </source>
</evidence>
<feature type="domain" description="Methyltransferase" evidence="9">
    <location>
        <begin position="65"/>
        <end position="217"/>
    </location>
</feature>
<dbReference type="Pfam" id="PF13847">
    <property type="entry name" value="Methyltransf_31"/>
    <property type="match status" value="1"/>
</dbReference>
<evidence type="ECO:0000256" key="4">
    <source>
        <dbReference type="ARBA" id="ARBA00034521"/>
    </source>
</evidence>
<dbReference type="SUPFAM" id="SSF53335">
    <property type="entry name" value="S-adenosyl-L-methionine-dependent methyltransferases"/>
    <property type="match status" value="1"/>
</dbReference>
<keyword evidence="2" id="KW-0949">S-adenosyl-L-methionine</keyword>
<dbReference type="Gene3D" id="3.40.50.150">
    <property type="entry name" value="Vaccinia Virus protein VP39"/>
    <property type="match status" value="1"/>
</dbReference>
<dbReference type="InterPro" id="IPR025714">
    <property type="entry name" value="Methyltranfer_dom"/>
</dbReference>
<organism evidence="10 11">
    <name type="scientific">Finegoldia magna</name>
    <name type="common">Peptostreptococcus magnus</name>
    <dbReference type="NCBI Taxonomy" id="1260"/>
    <lineage>
        <taxon>Bacteria</taxon>
        <taxon>Bacillati</taxon>
        <taxon>Bacillota</taxon>
        <taxon>Tissierellia</taxon>
        <taxon>Tissierellales</taxon>
        <taxon>Peptoniphilaceae</taxon>
        <taxon>Finegoldia</taxon>
    </lineage>
</organism>
<dbReference type="AlphaFoldDB" id="A0A233W5R8"/>
<dbReference type="PANTHER" id="PTHR43675:SF8">
    <property type="entry name" value="ARSENITE METHYLTRANSFERASE"/>
    <property type="match status" value="1"/>
</dbReference>
<sequence>MEDIRKQVSEYYSNITTEKEGQMETKICSCQDNMPDHLKEIRSMINPEIIKRFYGCGSPIPPALEGCTVLDLGCGTGLDVYIASKLVGENGKVIGVDMTDDQLNFAKKYQDEMAEKFGYKKSNVEFKKGYIEDLKSIGIEDESIDVVISNCVINLSPFKEEVFKEVWRVLKKGGELYFSDIFADRRVPDEIYQNPVLRGECLAGAMYVEDFRRLLRKIGWEDFRYTKTTVAPIENKEIEKLVGNVNFTSRTVRAIKLPGIIEDKCEQYGQFATYRGGMVGCDNYFDLDDHHRFFVDLPMAVCGNSCAMVQDTRFGKYFDVVGDRSKHFGLFDGCGDSPAPAADDCGCDGGSCCC</sequence>
<proteinExistence type="inferred from homology"/>
<dbReference type="RefSeq" id="WP_012290209.1">
    <property type="nucleotide sequence ID" value="NZ_CABKMR010000001.1"/>
</dbReference>
<keyword evidence="1 10" id="KW-0808">Transferase</keyword>
<dbReference type="InterPro" id="IPR029063">
    <property type="entry name" value="SAM-dependent_MTases_sf"/>
</dbReference>
<protein>
    <recommendedName>
        <fullName evidence="5">Arsenite methyltransferase</fullName>
        <ecNumber evidence="4">2.1.1.137</ecNumber>
    </recommendedName>
</protein>
<keyword evidence="10" id="KW-0489">Methyltransferase</keyword>
<dbReference type="Gene3D" id="3.40.5.100">
    <property type="match status" value="1"/>
</dbReference>
<evidence type="ECO:0000256" key="8">
    <source>
        <dbReference type="ARBA" id="ARBA00048428"/>
    </source>
</evidence>
<dbReference type="EC" id="2.1.1.137" evidence="4"/>
<dbReference type="OMA" id="EPACEDY"/>
<dbReference type="GO" id="GO:0032259">
    <property type="term" value="P:methylation"/>
    <property type="evidence" value="ECO:0007669"/>
    <property type="project" value="UniProtKB-KW"/>
</dbReference>
<evidence type="ECO:0000256" key="3">
    <source>
        <dbReference type="ARBA" id="ARBA00034487"/>
    </source>
</evidence>
<gene>
    <name evidence="10" type="ORF">B9N56_00365</name>
</gene>
<comment type="caution">
    <text evidence="10">The sequence shown here is derived from an EMBL/GenBank/DDBJ whole genome shotgun (WGS) entry which is preliminary data.</text>
</comment>
<evidence type="ECO:0000256" key="1">
    <source>
        <dbReference type="ARBA" id="ARBA00022679"/>
    </source>
</evidence>
<comment type="catalytic activity">
    <reaction evidence="6">
        <text>arsenic triglutathione + [thioredoxin]-dithiol + S-adenosyl-L-methionine + 2 H2O = methylarsonous acid + [thioredoxin]-disulfide + 3 glutathione + S-adenosyl-L-homocysteine + H(+)</text>
        <dbReference type="Rhea" id="RHEA:69460"/>
        <dbReference type="Rhea" id="RHEA-COMP:10698"/>
        <dbReference type="Rhea" id="RHEA-COMP:10700"/>
        <dbReference type="ChEBI" id="CHEBI:15377"/>
        <dbReference type="ChEBI" id="CHEBI:15378"/>
        <dbReference type="ChEBI" id="CHEBI:17826"/>
        <dbReference type="ChEBI" id="CHEBI:29950"/>
        <dbReference type="ChEBI" id="CHEBI:50058"/>
        <dbReference type="ChEBI" id="CHEBI:57856"/>
        <dbReference type="ChEBI" id="CHEBI:57925"/>
        <dbReference type="ChEBI" id="CHEBI:59789"/>
        <dbReference type="ChEBI" id="CHEBI:183640"/>
        <dbReference type="EC" id="2.1.1.137"/>
    </reaction>
</comment>
<comment type="similarity">
    <text evidence="3">Belongs to the methyltransferase superfamily. Arsenite methyltransferase family.</text>
</comment>
<dbReference type="PANTHER" id="PTHR43675">
    <property type="entry name" value="ARSENITE METHYLTRANSFERASE"/>
    <property type="match status" value="1"/>
</dbReference>
<comment type="catalytic activity">
    <reaction evidence="7">
        <text>arsenic triglutathione + 2 [thioredoxin]-dithiol + 2 S-adenosyl-L-methionine + H2O = dimethylarsinous acid + 2 [thioredoxin]-disulfide + 3 glutathione + 2 S-adenosyl-L-homocysteine + 2 H(+)</text>
        <dbReference type="Rhea" id="RHEA:69464"/>
        <dbReference type="Rhea" id="RHEA-COMP:10698"/>
        <dbReference type="Rhea" id="RHEA-COMP:10700"/>
        <dbReference type="ChEBI" id="CHEBI:15377"/>
        <dbReference type="ChEBI" id="CHEBI:15378"/>
        <dbReference type="ChEBI" id="CHEBI:23808"/>
        <dbReference type="ChEBI" id="CHEBI:29950"/>
        <dbReference type="ChEBI" id="CHEBI:50058"/>
        <dbReference type="ChEBI" id="CHEBI:57856"/>
        <dbReference type="ChEBI" id="CHEBI:57925"/>
        <dbReference type="ChEBI" id="CHEBI:59789"/>
        <dbReference type="ChEBI" id="CHEBI:183640"/>
        <dbReference type="EC" id="2.1.1.137"/>
    </reaction>
</comment>
<comment type="catalytic activity">
    <reaction evidence="8">
        <text>arsenic triglutathione + 3 [thioredoxin]-dithiol + 3 S-adenosyl-L-methionine = trimethylarsine + 3 [thioredoxin]-disulfide + 3 glutathione + 3 S-adenosyl-L-homocysteine + 3 H(+)</text>
        <dbReference type="Rhea" id="RHEA:69432"/>
        <dbReference type="Rhea" id="RHEA-COMP:10698"/>
        <dbReference type="Rhea" id="RHEA-COMP:10700"/>
        <dbReference type="ChEBI" id="CHEBI:15378"/>
        <dbReference type="ChEBI" id="CHEBI:27130"/>
        <dbReference type="ChEBI" id="CHEBI:29950"/>
        <dbReference type="ChEBI" id="CHEBI:50058"/>
        <dbReference type="ChEBI" id="CHEBI:57856"/>
        <dbReference type="ChEBI" id="CHEBI:57925"/>
        <dbReference type="ChEBI" id="CHEBI:59789"/>
        <dbReference type="ChEBI" id="CHEBI:183640"/>
        <dbReference type="EC" id="2.1.1.137"/>
    </reaction>
</comment>
<evidence type="ECO:0000256" key="5">
    <source>
        <dbReference type="ARBA" id="ARBA00034545"/>
    </source>
</evidence>
<evidence type="ECO:0000259" key="9">
    <source>
        <dbReference type="Pfam" id="PF13847"/>
    </source>
</evidence>
<dbReference type="InterPro" id="IPR026669">
    <property type="entry name" value="Arsenite_MeTrfase-like"/>
</dbReference>
<accession>A0A233W5R8</accession>
<evidence type="ECO:0000256" key="2">
    <source>
        <dbReference type="ARBA" id="ARBA00022691"/>
    </source>
</evidence>
<dbReference type="CDD" id="cd02440">
    <property type="entry name" value="AdoMet_MTases"/>
    <property type="match status" value="1"/>
</dbReference>
<name>A0A233W5R8_FINMA</name>
<evidence type="ECO:0000256" key="7">
    <source>
        <dbReference type="ARBA" id="ARBA00047943"/>
    </source>
</evidence>
<evidence type="ECO:0000313" key="10">
    <source>
        <dbReference type="EMBL" id="OXZ39934.1"/>
    </source>
</evidence>
<dbReference type="EMBL" id="NDYI01000001">
    <property type="protein sequence ID" value="OXZ39934.1"/>
    <property type="molecule type" value="Genomic_DNA"/>
</dbReference>
<evidence type="ECO:0000313" key="11">
    <source>
        <dbReference type="Proteomes" id="UP000215361"/>
    </source>
</evidence>